<evidence type="ECO:0000256" key="2">
    <source>
        <dbReference type="ARBA" id="ARBA00022516"/>
    </source>
</evidence>
<comment type="similarity">
    <text evidence="1">Belongs to the acyl-ACP thioesterase family.</text>
</comment>
<protein>
    <submittedName>
        <fullName evidence="10">Acyl-[acyl-carrier-protein] thioesterase</fullName>
    </submittedName>
</protein>
<evidence type="ECO:0000313" key="10">
    <source>
        <dbReference type="EMBL" id="MBO0937193.1"/>
    </source>
</evidence>
<dbReference type="AlphaFoldDB" id="A0A939K4Y5"/>
<dbReference type="InterPro" id="IPR002864">
    <property type="entry name" value="Acyl-ACP_thioesterase_NHD"/>
</dbReference>
<dbReference type="SUPFAM" id="SSF54637">
    <property type="entry name" value="Thioesterase/thiol ester dehydrase-isomerase"/>
    <property type="match status" value="2"/>
</dbReference>
<feature type="domain" description="Acyl-ACP thioesterase-like C-terminal" evidence="9">
    <location>
        <begin position="157"/>
        <end position="251"/>
    </location>
</feature>
<dbReference type="Pfam" id="PF01643">
    <property type="entry name" value="Acyl-ACP_TE"/>
    <property type="match status" value="1"/>
</dbReference>
<dbReference type="Gene3D" id="3.10.129.10">
    <property type="entry name" value="Hotdog Thioesterase"/>
    <property type="match status" value="1"/>
</dbReference>
<keyword evidence="11" id="KW-1185">Reference proteome</keyword>
<gene>
    <name evidence="10" type="ORF">J2I47_11600</name>
</gene>
<keyword evidence="4" id="KW-0276">Fatty acid metabolism</keyword>
<dbReference type="CDD" id="cd00586">
    <property type="entry name" value="4HBT"/>
    <property type="match status" value="2"/>
</dbReference>
<evidence type="ECO:0000256" key="5">
    <source>
        <dbReference type="ARBA" id="ARBA00022946"/>
    </source>
</evidence>
<dbReference type="PANTHER" id="PTHR31727:SF6">
    <property type="entry name" value="OLEOYL-ACYL CARRIER PROTEIN THIOESTERASE 1, CHLOROPLASTIC"/>
    <property type="match status" value="1"/>
</dbReference>
<accession>A0A939K4Y5</accession>
<evidence type="ECO:0000256" key="7">
    <source>
        <dbReference type="ARBA" id="ARBA00023160"/>
    </source>
</evidence>
<proteinExistence type="inferred from homology"/>
<keyword evidence="2" id="KW-0444">Lipid biosynthesis</keyword>
<evidence type="ECO:0000259" key="8">
    <source>
        <dbReference type="Pfam" id="PF01643"/>
    </source>
</evidence>
<keyword evidence="7" id="KW-0275">Fatty acid biosynthesis</keyword>
<keyword evidence="6" id="KW-0443">Lipid metabolism</keyword>
<evidence type="ECO:0000259" key="9">
    <source>
        <dbReference type="Pfam" id="PF20791"/>
    </source>
</evidence>
<evidence type="ECO:0000256" key="1">
    <source>
        <dbReference type="ARBA" id="ARBA00006500"/>
    </source>
</evidence>
<dbReference type="GO" id="GO:0016297">
    <property type="term" value="F:fatty acyl-[ACP] hydrolase activity"/>
    <property type="evidence" value="ECO:0007669"/>
    <property type="project" value="InterPro"/>
</dbReference>
<evidence type="ECO:0000256" key="6">
    <source>
        <dbReference type="ARBA" id="ARBA00023098"/>
    </source>
</evidence>
<evidence type="ECO:0000256" key="3">
    <source>
        <dbReference type="ARBA" id="ARBA00022801"/>
    </source>
</evidence>
<evidence type="ECO:0000313" key="11">
    <source>
        <dbReference type="Proteomes" id="UP000664034"/>
    </source>
</evidence>
<dbReference type="RefSeq" id="WP_207364747.1">
    <property type="nucleotide sequence ID" value="NZ_JAFMYV010000005.1"/>
</dbReference>
<dbReference type="InterPro" id="IPR029069">
    <property type="entry name" value="HotDog_dom_sf"/>
</dbReference>
<evidence type="ECO:0000256" key="4">
    <source>
        <dbReference type="ARBA" id="ARBA00022832"/>
    </source>
</evidence>
<name>A0A939K4Y5_9BACT</name>
<dbReference type="GO" id="GO:0000036">
    <property type="term" value="F:acyl carrier activity"/>
    <property type="evidence" value="ECO:0007669"/>
    <property type="project" value="TreeGrafter"/>
</dbReference>
<dbReference type="PANTHER" id="PTHR31727">
    <property type="entry name" value="OLEOYL-ACYL CARRIER PROTEIN THIOESTERASE 1, CHLOROPLASTIC"/>
    <property type="match status" value="1"/>
</dbReference>
<organism evidence="10 11">
    <name type="scientific">Fibrella rubiginis</name>
    <dbReference type="NCBI Taxonomy" id="2817060"/>
    <lineage>
        <taxon>Bacteria</taxon>
        <taxon>Pseudomonadati</taxon>
        <taxon>Bacteroidota</taxon>
        <taxon>Cytophagia</taxon>
        <taxon>Cytophagales</taxon>
        <taxon>Spirosomataceae</taxon>
        <taxon>Fibrella</taxon>
    </lineage>
</organism>
<comment type="caution">
    <text evidence="10">The sequence shown here is derived from an EMBL/GenBank/DDBJ whole genome shotgun (WGS) entry which is preliminary data.</text>
</comment>
<sequence>MLLIQTDTYTLRGYECDAFGRLSVPALMNLMQESASLNAVEYGIGIGDLQVRGYGWMLMRFQLRMHQYPRFGDTIQVSTYPTAVEKYFIYRDFQVTAQDGTLLAEATSTWLVFSTEKRAMAPLPDFIRQIPLPPAIGPMPKLPLKPTFQTQPFTPTQEQTVQVGWFSIDQNQHVNNVTYIQWVLEQLGDDSTGHNALETSELVEIDVVYKAETHWGDRLRVQAAPDSTGAFLHRIIDVESGKDVLLARSVWGLV</sequence>
<dbReference type="InterPro" id="IPR049427">
    <property type="entry name" value="Acyl-ACP_TE_C"/>
</dbReference>
<dbReference type="Pfam" id="PF20791">
    <property type="entry name" value="Acyl-ACP_TE_C"/>
    <property type="match status" value="1"/>
</dbReference>
<feature type="domain" description="Acyl-ACP thioesterase N-terminal hotdog" evidence="8">
    <location>
        <begin position="7"/>
        <end position="128"/>
    </location>
</feature>
<keyword evidence="3" id="KW-0378">Hydrolase</keyword>
<dbReference type="InterPro" id="IPR045023">
    <property type="entry name" value="FATA/B"/>
</dbReference>
<dbReference type="Proteomes" id="UP000664034">
    <property type="component" value="Unassembled WGS sequence"/>
</dbReference>
<dbReference type="EMBL" id="JAFMYV010000005">
    <property type="protein sequence ID" value="MBO0937193.1"/>
    <property type="molecule type" value="Genomic_DNA"/>
</dbReference>
<reference evidence="10" key="1">
    <citation type="submission" date="2021-03" db="EMBL/GenBank/DDBJ databases">
        <title>Fibrella sp. HMF5335 genome sequencing and assembly.</title>
        <authorList>
            <person name="Kang H."/>
            <person name="Kim H."/>
            <person name="Bae S."/>
            <person name="Joh K."/>
        </authorList>
    </citation>
    <scope>NUCLEOTIDE SEQUENCE</scope>
    <source>
        <strain evidence="10">HMF5335</strain>
    </source>
</reference>
<keyword evidence="5" id="KW-0809">Transit peptide</keyword>